<evidence type="ECO:0007829" key="9">
    <source>
        <dbReference type="PeptideAtlas" id="B7Q7Q2"/>
    </source>
</evidence>
<dbReference type="InterPro" id="IPR044285">
    <property type="entry name" value="PWP1"/>
</dbReference>
<dbReference type="PANTHER" id="PTHR14091:SF0">
    <property type="entry name" value="PERIODIC TRYPTOPHAN PROTEIN 1 HOMOLOG"/>
    <property type="match status" value="1"/>
</dbReference>
<dbReference type="SUPFAM" id="SSF50978">
    <property type="entry name" value="WD40 repeat-like"/>
    <property type="match status" value="1"/>
</dbReference>
<dbReference type="EnsemblMetazoa" id="ISCW021332-RA">
    <property type="protein sequence ID" value="ISCW021332-PA"/>
    <property type="gene ID" value="ISCW021332"/>
</dbReference>
<evidence type="ECO:0000313" key="7">
    <source>
        <dbReference type="EnsemblMetazoa" id="ISCW021332-PA"/>
    </source>
</evidence>
<feature type="repeat" description="WD" evidence="4">
    <location>
        <begin position="348"/>
        <end position="382"/>
    </location>
</feature>
<dbReference type="EMBL" id="DS876757">
    <property type="protein sequence ID" value="EEC14874.1"/>
    <property type="molecule type" value="Genomic_DNA"/>
</dbReference>
<dbReference type="InterPro" id="IPR015943">
    <property type="entry name" value="WD40/YVTN_repeat-like_dom_sf"/>
</dbReference>
<protein>
    <submittedName>
        <fullName evidence="6 7">WD-repeat protein, putative</fullName>
        <ecNumber evidence="6">2.3.1.48</ecNumber>
    </submittedName>
</protein>
<dbReference type="GO" id="GO:0005634">
    <property type="term" value="C:nucleus"/>
    <property type="evidence" value="ECO:0000318"/>
    <property type="project" value="GO_Central"/>
</dbReference>
<dbReference type="HOGENOM" id="CLU_023867_1_1_1"/>
<dbReference type="KEGG" id="isc:8037123"/>
<dbReference type="InterPro" id="IPR001680">
    <property type="entry name" value="WD40_rpt"/>
</dbReference>
<dbReference type="InterPro" id="IPR020472">
    <property type="entry name" value="WD40_PAC1"/>
</dbReference>
<proteinExistence type="evidence at protein level"/>
<dbReference type="InterPro" id="IPR019775">
    <property type="entry name" value="WD40_repeat_CS"/>
</dbReference>
<gene>
    <name evidence="7" type="primary">8037123</name>
    <name evidence="6" type="ORF">IscW_ISCW021332</name>
</gene>
<evidence type="ECO:0000256" key="3">
    <source>
        <dbReference type="ARBA" id="ARBA00022737"/>
    </source>
</evidence>
<feature type="repeat" description="WD" evidence="4">
    <location>
        <begin position="219"/>
        <end position="256"/>
    </location>
</feature>
<dbReference type="EC" id="2.3.1.48" evidence="6"/>
<dbReference type="PANTHER" id="PTHR14091">
    <property type="entry name" value="PERIODIC TRYPTOPHAN PROTEIN 1"/>
    <property type="match status" value="1"/>
</dbReference>
<evidence type="ECO:0000256" key="1">
    <source>
        <dbReference type="ARBA" id="ARBA00022553"/>
    </source>
</evidence>
<dbReference type="PROSITE" id="PS50294">
    <property type="entry name" value="WD_REPEATS_REGION"/>
    <property type="match status" value="3"/>
</dbReference>
<dbReference type="VEuPathDB" id="VectorBase:ISCP_004484"/>
<keyword evidence="1" id="KW-0597">Phosphoprotein</keyword>
<keyword evidence="2 4" id="KW-0853">WD repeat</keyword>
<evidence type="ECO:0000256" key="2">
    <source>
        <dbReference type="ARBA" id="ARBA00022574"/>
    </source>
</evidence>
<feature type="region of interest" description="Disordered" evidence="5">
    <location>
        <begin position="35"/>
        <end position="54"/>
    </location>
</feature>
<dbReference type="PRINTS" id="PR00320">
    <property type="entry name" value="GPROTEINBRPT"/>
</dbReference>
<dbReference type="PaxDb" id="6945-B7Q7Q2"/>
<dbReference type="PROSITE" id="PS50082">
    <property type="entry name" value="WD_REPEATS_2"/>
    <property type="match status" value="3"/>
</dbReference>
<keyword evidence="8" id="KW-1185">Reference proteome</keyword>
<dbReference type="EMBL" id="ABJB011115672">
    <property type="status" value="NOT_ANNOTATED_CDS"/>
    <property type="molecule type" value="Genomic_DNA"/>
</dbReference>
<feature type="compositionally biased region" description="Basic and acidic residues" evidence="5">
    <location>
        <begin position="43"/>
        <end position="53"/>
    </location>
</feature>
<keyword evidence="3" id="KW-0677">Repeat</keyword>
<name>B7Q7Q2_IXOSC</name>
<reference evidence="7" key="2">
    <citation type="submission" date="2020-05" db="UniProtKB">
        <authorList>
            <consortium name="EnsemblMetazoa"/>
        </authorList>
    </citation>
    <scope>IDENTIFICATION</scope>
    <source>
        <strain evidence="7">wikel</strain>
    </source>
</reference>
<evidence type="ECO:0000256" key="5">
    <source>
        <dbReference type="SAM" id="MobiDB-lite"/>
    </source>
</evidence>
<dbReference type="VEuPathDB" id="VectorBase:ISCW021332"/>
<keyword evidence="9" id="KW-1267">Proteomics identification</keyword>
<accession>B7Q7Q2</accession>
<dbReference type="PROSITE" id="PS00678">
    <property type="entry name" value="WD_REPEATS_1"/>
    <property type="match status" value="2"/>
</dbReference>
<dbReference type="SMART" id="SM00320">
    <property type="entry name" value="WD40"/>
    <property type="match status" value="4"/>
</dbReference>
<evidence type="ECO:0000313" key="6">
    <source>
        <dbReference type="EMBL" id="EEC14874.1"/>
    </source>
</evidence>
<dbReference type="STRING" id="6945.B7Q7Q2"/>
<dbReference type="Proteomes" id="UP000001555">
    <property type="component" value="Unassembled WGS sequence"/>
</dbReference>
<dbReference type="Pfam" id="PF00400">
    <property type="entry name" value="WD40"/>
    <property type="match status" value="3"/>
</dbReference>
<dbReference type="VEuPathDB" id="VectorBase:ISCI021332"/>
<dbReference type="GO" id="GO:0006364">
    <property type="term" value="P:rRNA processing"/>
    <property type="evidence" value="ECO:0007669"/>
    <property type="project" value="InterPro"/>
</dbReference>
<keyword evidence="6" id="KW-0012">Acyltransferase</keyword>
<feature type="repeat" description="WD" evidence="4">
    <location>
        <begin position="262"/>
        <end position="295"/>
    </location>
</feature>
<evidence type="ECO:0000313" key="8">
    <source>
        <dbReference type="Proteomes" id="UP000001555"/>
    </source>
</evidence>
<sequence>MNFVPCLAWVKRGVSKSNPEKVRLLKDQLKELIEADSAATGNPDDKQDEEHGTVADAADITAKYGLDTYDDEDDAPTAMSSLAGLAMYASNADDPYLEQGDDEESEEEVDDFTIRPTDNLITVARVDEQSCATVEVYVNNHHEDHLYVHHDIILPAYPLCIEWLSFDPAEESGAGNFVAIGDMHPIINVWDLDIVDTLEPAYKLGKKTKKKKAKKVVAMKQHEDAVLSLSWNKQAKNLLVSGSADYKALVWDLSSGVPTSCISAHREKVQSVMWHPFEAYTLLTGGCDNAVKLWDSRNISAGCKTWTLDGEVEKVLWNHFDPFYFYASTDAGRVYGFDARMDQPAFTLSAHTKAVSGMVLSAHCPGCLITASEDKSLKVWDVLDHKPTFVFEKENLKVGSVLALANSPDEPFVVAVGGDDKAHGFAVVDLKDWTSLSRFEGRKLLSADLGPSLGDTPMEMDAPAGALTELSLEDAKGNQ</sequence>
<organism>
    <name type="scientific">Ixodes scapularis</name>
    <name type="common">Black-legged tick</name>
    <name type="synonym">Deer tick</name>
    <dbReference type="NCBI Taxonomy" id="6945"/>
    <lineage>
        <taxon>Eukaryota</taxon>
        <taxon>Metazoa</taxon>
        <taxon>Ecdysozoa</taxon>
        <taxon>Arthropoda</taxon>
        <taxon>Chelicerata</taxon>
        <taxon>Arachnida</taxon>
        <taxon>Acari</taxon>
        <taxon>Parasitiformes</taxon>
        <taxon>Ixodida</taxon>
        <taxon>Ixodoidea</taxon>
        <taxon>Ixodidae</taxon>
        <taxon>Ixodinae</taxon>
        <taxon>Ixodes</taxon>
    </lineage>
</organism>
<dbReference type="GO" id="GO:0061733">
    <property type="term" value="F:protein-lysine-acetyltransferase activity"/>
    <property type="evidence" value="ECO:0007669"/>
    <property type="project" value="UniProtKB-EC"/>
</dbReference>
<dbReference type="OrthoDB" id="270624at2759"/>
<dbReference type="AlphaFoldDB" id="B7Q7Q2"/>
<reference evidence="6 8" key="1">
    <citation type="submission" date="2008-03" db="EMBL/GenBank/DDBJ databases">
        <title>Annotation of Ixodes scapularis.</title>
        <authorList>
            <consortium name="Ixodes scapularis Genome Project Consortium"/>
            <person name="Caler E."/>
            <person name="Hannick L.I."/>
            <person name="Bidwell S."/>
            <person name="Joardar V."/>
            <person name="Thiagarajan M."/>
            <person name="Amedeo P."/>
            <person name="Galinsky K.J."/>
            <person name="Schobel S."/>
            <person name="Inman J."/>
            <person name="Hostetler J."/>
            <person name="Miller J."/>
            <person name="Hammond M."/>
            <person name="Megy K."/>
            <person name="Lawson D."/>
            <person name="Kodira C."/>
            <person name="Sutton G."/>
            <person name="Meyer J."/>
            <person name="Hill C.A."/>
            <person name="Birren B."/>
            <person name="Nene V."/>
            <person name="Collins F."/>
            <person name="Alarcon-Chaidez F."/>
            <person name="Wikel S."/>
            <person name="Strausberg R."/>
        </authorList>
    </citation>
    <scope>NUCLEOTIDE SEQUENCE [LARGE SCALE GENOMIC DNA]</scope>
    <source>
        <strain evidence="8">Wikel</strain>
        <strain evidence="6">Wikel colony</strain>
    </source>
</reference>
<dbReference type="Gene3D" id="2.130.10.10">
    <property type="entry name" value="YVTN repeat-like/Quinoprotein amine dehydrogenase"/>
    <property type="match status" value="1"/>
</dbReference>
<dbReference type="FunCoup" id="B7Q7Q2">
    <property type="interactions" value="1697"/>
</dbReference>
<keyword evidence="6" id="KW-0808">Transferase</keyword>
<evidence type="ECO:0000256" key="4">
    <source>
        <dbReference type="PROSITE-ProRule" id="PRU00221"/>
    </source>
</evidence>
<dbReference type="InterPro" id="IPR036322">
    <property type="entry name" value="WD40_repeat_dom_sf"/>
</dbReference>
<dbReference type="InParanoid" id="B7Q7Q2"/>